<evidence type="ECO:0000259" key="5">
    <source>
        <dbReference type="Pfam" id="PF07980"/>
    </source>
</evidence>
<dbReference type="InterPro" id="IPR011990">
    <property type="entry name" value="TPR-like_helical_dom_sf"/>
</dbReference>
<dbReference type="PROSITE" id="PS51257">
    <property type="entry name" value="PROKAR_LIPOPROTEIN"/>
    <property type="match status" value="1"/>
</dbReference>
<reference evidence="7" key="1">
    <citation type="submission" date="2019-03" db="EMBL/GenBank/DDBJ databases">
        <title>Single cell metagenomics reveals metabolic interactions within the superorganism composed of flagellate Streblomastix strix and complex community of Bacteroidetes bacteria on its surface.</title>
        <authorList>
            <person name="Treitli S.C."/>
            <person name="Kolisko M."/>
            <person name="Husnik F."/>
            <person name="Keeling P."/>
            <person name="Hampl V."/>
        </authorList>
    </citation>
    <scope>NUCLEOTIDE SEQUENCE</scope>
    <source>
        <strain evidence="7">STM</strain>
    </source>
</reference>
<dbReference type="Gene3D" id="1.25.40.390">
    <property type="match status" value="1"/>
</dbReference>
<comment type="subcellular location">
    <subcellularLocation>
        <location evidence="1">Cell outer membrane</location>
    </subcellularLocation>
</comment>
<feature type="domain" description="SusD-like N-terminal" evidence="6">
    <location>
        <begin position="116"/>
        <end position="203"/>
    </location>
</feature>
<dbReference type="InterPro" id="IPR012944">
    <property type="entry name" value="SusD_RagB_dom"/>
</dbReference>
<dbReference type="EMBL" id="SNRY01000960">
    <property type="protein sequence ID" value="KAA6334791.1"/>
    <property type="molecule type" value="Genomic_DNA"/>
</dbReference>
<dbReference type="Pfam" id="PF14322">
    <property type="entry name" value="SusD-like_3"/>
    <property type="match status" value="1"/>
</dbReference>
<dbReference type="InterPro" id="IPR033985">
    <property type="entry name" value="SusD-like_N"/>
</dbReference>
<dbReference type="Pfam" id="PF07980">
    <property type="entry name" value="SusD_RagB"/>
    <property type="match status" value="1"/>
</dbReference>
<name>A0A5J4RPI1_9ZZZZ</name>
<dbReference type="AlphaFoldDB" id="A0A5J4RPI1"/>
<organism evidence="7">
    <name type="scientific">termite gut metagenome</name>
    <dbReference type="NCBI Taxonomy" id="433724"/>
    <lineage>
        <taxon>unclassified sequences</taxon>
        <taxon>metagenomes</taxon>
        <taxon>organismal metagenomes</taxon>
    </lineage>
</organism>
<evidence type="ECO:0000256" key="4">
    <source>
        <dbReference type="ARBA" id="ARBA00023237"/>
    </source>
</evidence>
<evidence type="ECO:0000256" key="1">
    <source>
        <dbReference type="ARBA" id="ARBA00004442"/>
    </source>
</evidence>
<sequence length="519" mass="58662">MIPTKKYILPILLSVSMVFFSGCDVEETSDDRLSGDQFWNKGNATNVEAFILSMYSSFRKATMINSGFITVTGDLRCAPIAPSSTDWTSGYISSMANNDLKDLISRFNWREAGYPVNITNWKTFYESIQQANILLKEVTNVPNLSPQQVNSFKAEATFIRNLAYFFLVRVFGDVPYYTNAYNSTPLPRTDMVTVLKSCLSELQAVLDTDPNAEILPWTFPGSSKKAVRATRGGCIALMMHINLWLVQFDNRNSEQYYQHVVDLGDELVNKNGGTYSLLGIDRSSTIFRGGSDEGLFEIVQDINAKENFLFEAIFSNLAAYSYDPGRTQRSVLYYTREFLAQIFPAEITEDRRPKVWFNNSYAPDNVGESSPSVKNERKEITKFWNVDTYSGGQITSNAGNQIVFRYADAILLYAEALAASGNDAEATLLLNRIRNRAGAPEISATGIELQDAIYWERVRELIGEGHYYYDLVRTGKLCDRKYCSQSISRTSFNAGAWTWPIHSDALKNNTYMTLNSFWE</sequence>
<feature type="domain" description="RagB/SusD" evidence="5">
    <location>
        <begin position="326"/>
        <end position="516"/>
    </location>
</feature>
<evidence type="ECO:0000256" key="3">
    <source>
        <dbReference type="ARBA" id="ARBA00023136"/>
    </source>
</evidence>
<protein>
    <recommendedName>
        <fullName evidence="8">RagB/SusD family nutrient uptake outer membrane protein</fullName>
    </recommendedName>
</protein>
<evidence type="ECO:0000313" key="7">
    <source>
        <dbReference type="EMBL" id="KAA6334791.1"/>
    </source>
</evidence>
<keyword evidence="2" id="KW-0732">Signal</keyword>
<keyword evidence="4" id="KW-0998">Cell outer membrane</keyword>
<gene>
    <name evidence="7" type="ORF">EZS27_016919</name>
</gene>
<accession>A0A5J4RPI1</accession>
<evidence type="ECO:0000259" key="6">
    <source>
        <dbReference type="Pfam" id="PF14322"/>
    </source>
</evidence>
<evidence type="ECO:0008006" key="8">
    <source>
        <dbReference type="Google" id="ProtNLM"/>
    </source>
</evidence>
<proteinExistence type="predicted"/>
<evidence type="ECO:0000256" key="2">
    <source>
        <dbReference type="ARBA" id="ARBA00022729"/>
    </source>
</evidence>
<dbReference type="GO" id="GO:0009279">
    <property type="term" value="C:cell outer membrane"/>
    <property type="evidence" value="ECO:0007669"/>
    <property type="project" value="UniProtKB-SubCell"/>
</dbReference>
<dbReference type="CDD" id="cd08977">
    <property type="entry name" value="SusD"/>
    <property type="match status" value="1"/>
</dbReference>
<keyword evidence="3" id="KW-0472">Membrane</keyword>
<comment type="caution">
    <text evidence="7">The sequence shown here is derived from an EMBL/GenBank/DDBJ whole genome shotgun (WGS) entry which is preliminary data.</text>
</comment>
<dbReference type="SUPFAM" id="SSF48452">
    <property type="entry name" value="TPR-like"/>
    <property type="match status" value="1"/>
</dbReference>